<dbReference type="CDD" id="cd17574">
    <property type="entry name" value="REC_OmpR"/>
    <property type="match status" value="1"/>
</dbReference>
<dbReference type="GO" id="GO:0000156">
    <property type="term" value="F:phosphorelay response regulator activity"/>
    <property type="evidence" value="ECO:0007669"/>
    <property type="project" value="TreeGrafter"/>
</dbReference>
<dbReference type="InterPro" id="IPR011006">
    <property type="entry name" value="CheY-like_superfamily"/>
</dbReference>
<dbReference type="InterPro" id="IPR039420">
    <property type="entry name" value="WalR-like"/>
</dbReference>
<dbReference type="AlphaFoldDB" id="A0A401UKQ0"/>
<name>A0A401UKQ0_9CLOT</name>
<dbReference type="Pfam" id="PF00072">
    <property type="entry name" value="Response_reg"/>
    <property type="match status" value="1"/>
</dbReference>
<dbReference type="InterPro" id="IPR001867">
    <property type="entry name" value="OmpR/PhoB-type_DNA-bd"/>
</dbReference>
<feature type="DNA-binding region" description="OmpR/PhoB-type" evidence="9">
    <location>
        <begin position="133"/>
        <end position="232"/>
    </location>
</feature>
<evidence type="ECO:0000259" key="10">
    <source>
        <dbReference type="PROSITE" id="PS50110"/>
    </source>
</evidence>
<proteinExistence type="predicted"/>
<comment type="caution">
    <text evidence="12">The sequence shown here is derived from an EMBL/GenBank/DDBJ whole genome shotgun (WGS) entry which is preliminary data.</text>
</comment>
<keyword evidence="5 9" id="KW-0238">DNA-binding</keyword>
<comment type="function">
    <text evidence="7">May play the central regulatory role in sporulation. It may be an element of the effector pathway responsible for the activation of sporulation genes in response to nutritional stress. Spo0A may act in concert with spo0H (a sigma factor) to control the expression of some genes that are critical to the sporulation process.</text>
</comment>
<gene>
    <name evidence="12" type="ORF">Ctaglu_17310</name>
</gene>
<dbReference type="GO" id="GO:0032993">
    <property type="term" value="C:protein-DNA complex"/>
    <property type="evidence" value="ECO:0007669"/>
    <property type="project" value="TreeGrafter"/>
</dbReference>
<organism evidence="12 13">
    <name type="scientific">Clostridium tagluense</name>
    <dbReference type="NCBI Taxonomy" id="360422"/>
    <lineage>
        <taxon>Bacteria</taxon>
        <taxon>Bacillati</taxon>
        <taxon>Bacillota</taxon>
        <taxon>Clostridia</taxon>
        <taxon>Eubacteriales</taxon>
        <taxon>Clostridiaceae</taxon>
        <taxon>Clostridium</taxon>
    </lineage>
</organism>
<dbReference type="OrthoDB" id="9790442at2"/>
<dbReference type="FunFam" id="3.40.50.2300:FF:000001">
    <property type="entry name" value="DNA-binding response regulator PhoB"/>
    <property type="match status" value="1"/>
</dbReference>
<dbReference type="FunFam" id="1.10.10.10:FF:000018">
    <property type="entry name" value="DNA-binding response regulator ResD"/>
    <property type="match status" value="1"/>
</dbReference>
<keyword evidence="4" id="KW-0805">Transcription regulation</keyword>
<dbReference type="InterPro" id="IPR001789">
    <property type="entry name" value="Sig_transdc_resp-reg_receiver"/>
</dbReference>
<feature type="domain" description="Response regulatory" evidence="10">
    <location>
        <begin position="4"/>
        <end position="117"/>
    </location>
</feature>
<evidence type="ECO:0000256" key="2">
    <source>
        <dbReference type="ARBA" id="ARBA00022553"/>
    </source>
</evidence>
<dbReference type="SUPFAM" id="SSF52172">
    <property type="entry name" value="CheY-like"/>
    <property type="match status" value="1"/>
</dbReference>
<dbReference type="Proteomes" id="UP000287872">
    <property type="component" value="Unassembled WGS sequence"/>
</dbReference>
<dbReference type="RefSeq" id="WP_125000156.1">
    <property type="nucleotide sequence ID" value="NZ_BHYK01000008.1"/>
</dbReference>
<dbReference type="PANTHER" id="PTHR48111:SF10">
    <property type="entry name" value="STAGE 0 SPORULATION PROTEIN A HOMOLOG"/>
    <property type="match status" value="1"/>
</dbReference>
<evidence type="ECO:0000256" key="6">
    <source>
        <dbReference type="ARBA" id="ARBA00023163"/>
    </source>
</evidence>
<dbReference type="SMART" id="SM00448">
    <property type="entry name" value="REC"/>
    <property type="match status" value="1"/>
</dbReference>
<dbReference type="PROSITE" id="PS50110">
    <property type="entry name" value="RESPONSE_REGULATORY"/>
    <property type="match status" value="1"/>
</dbReference>
<evidence type="ECO:0000256" key="5">
    <source>
        <dbReference type="ARBA" id="ARBA00023125"/>
    </source>
</evidence>
<evidence type="ECO:0000256" key="1">
    <source>
        <dbReference type="ARBA" id="ARBA00018672"/>
    </source>
</evidence>
<evidence type="ECO:0000256" key="9">
    <source>
        <dbReference type="PROSITE-ProRule" id="PRU01091"/>
    </source>
</evidence>
<dbReference type="Gene3D" id="6.10.250.690">
    <property type="match status" value="1"/>
</dbReference>
<sequence length="236" mass="27218">MSKNILIVDDDKEIVNLIEIYLTNEGYNSYKAYDGEEALQVIDKCNISLIILDIMMPKIDGLEVCNKVREKLNIPIIMLSAKNQDSDKIKGLLLGADDYMAKPFNPLELMVRVKAIFRRIYEFDKNSDELKDIDTIVIGPLKIKKSTHQVEANNKIIALTSTEFEILHILANNTGRVFSAEEIFQRVWKEKYYQSNNTVMTHMSKLREKLDAVLEGEKLIHTIWGVGYKIEKKTYI</sequence>
<evidence type="ECO:0000256" key="3">
    <source>
        <dbReference type="ARBA" id="ARBA00023012"/>
    </source>
</evidence>
<keyword evidence="13" id="KW-1185">Reference proteome</keyword>
<feature type="domain" description="OmpR/PhoB-type" evidence="11">
    <location>
        <begin position="133"/>
        <end position="232"/>
    </location>
</feature>
<accession>A0A401UKQ0</accession>
<dbReference type="GO" id="GO:0006355">
    <property type="term" value="P:regulation of DNA-templated transcription"/>
    <property type="evidence" value="ECO:0007669"/>
    <property type="project" value="InterPro"/>
</dbReference>
<dbReference type="GO" id="GO:0000976">
    <property type="term" value="F:transcription cis-regulatory region binding"/>
    <property type="evidence" value="ECO:0007669"/>
    <property type="project" value="TreeGrafter"/>
</dbReference>
<keyword evidence="3" id="KW-0902">Two-component regulatory system</keyword>
<feature type="modified residue" description="4-aspartylphosphate" evidence="8">
    <location>
        <position position="53"/>
    </location>
</feature>
<keyword evidence="6" id="KW-0804">Transcription</keyword>
<dbReference type="Pfam" id="PF00486">
    <property type="entry name" value="Trans_reg_C"/>
    <property type="match status" value="1"/>
</dbReference>
<evidence type="ECO:0000256" key="7">
    <source>
        <dbReference type="ARBA" id="ARBA00024867"/>
    </source>
</evidence>
<evidence type="ECO:0000313" key="12">
    <source>
        <dbReference type="EMBL" id="GCD10108.1"/>
    </source>
</evidence>
<dbReference type="Gene3D" id="1.10.10.10">
    <property type="entry name" value="Winged helix-like DNA-binding domain superfamily/Winged helix DNA-binding domain"/>
    <property type="match status" value="1"/>
</dbReference>
<reference evidence="12 13" key="1">
    <citation type="submission" date="2018-11" db="EMBL/GenBank/DDBJ databases">
        <title>Genome sequencing and assembly of Clostridium tagluense strain A121.</title>
        <authorList>
            <person name="Murakami T."/>
            <person name="Segawa T."/>
            <person name="Shcherbakova V.A."/>
            <person name="Mori H."/>
            <person name="Yoshimura Y."/>
        </authorList>
    </citation>
    <scope>NUCLEOTIDE SEQUENCE [LARGE SCALE GENOMIC DNA]</scope>
    <source>
        <strain evidence="12 13">A121</strain>
    </source>
</reference>
<evidence type="ECO:0000259" key="11">
    <source>
        <dbReference type="PROSITE" id="PS51755"/>
    </source>
</evidence>
<dbReference type="SUPFAM" id="SSF46894">
    <property type="entry name" value="C-terminal effector domain of the bipartite response regulators"/>
    <property type="match status" value="1"/>
</dbReference>
<keyword evidence="2 8" id="KW-0597">Phosphoprotein</keyword>
<dbReference type="EMBL" id="BHYK01000008">
    <property type="protein sequence ID" value="GCD10108.1"/>
    <property type="molecule type" value="Genomic_DNA"/>
</dbReference>
<evidence type="ECO:0000313" key="13">
    <source>
        <dbReference type="Proteomes" id="UP000287872"/>
    </source>
</evidence>
<dbReference type="InterPro" id="IPR016032">
    <property type="entry name" value="Sig_transdc_resp-reg_C-effctor"/>
</dbReference>
<dbReference type="SMART" id="SM00862">
    <property type="entry name" value="Trans_reg_C"/>
    <property type="match status" value="1"/>
</dbReference>
<protein>
    <recommendedName>
        <fullName evidence="1">Stage 0 sporulation protein A homolog</fullName>
    </recommendedName>
</protein>
<dbReference type="InterPro" id="IPR036388">
    <property type="entry name" value="WH-like_DNA-bd_sf"/>
</dbReference>
<dbReference type="CDD" id="cd00383">
    <property type="entry name" value="trans_reg_C"/>
    <property type="match status" value="1"/>
</dbReference>
<dbReference type="GO" id="GO:0005829">
    <property type="term" value="C:cytosol"/>
    <property type="evidence" value="ECO:0007669"/>
    <property type="project" value="TreeGrafter"/>
</dbReference>
<dbReference type="PANTHER" id="PTHR48111">
    <property type="entry name" value="REGULATOR OF RPOS"/>
    <property type="match status" value="1"/>
</dbReference>
<dbReference type="Gene3D" id="3.40.50.2300">
    <property type="match status" value="1"/>
</dbReference>
<evidence type="ECO:0000256" key="8">
    <source>
        <dbReference type="PROSITE-ProRule" id="PRU00169"/>
    </source>
</evidence>
<evidence type="ECO:0000256" key="4">
    <source>
        <dbReference type="ARBA" id="ARBA00023015"/>
    </source>
</evidence>
<dbReference type="PROSITE" id="PS51755">
    <property type="entry name" value="OMPR_PHOB"/>
    <property type="match status" value="1"/>
</dbReference>